<name>A0A4P9ZWV9_9FUNG</name>
<organism evidence="3 4">
    <name type="scientific">Dimargaris cristalligena</name>
    <dbReference type="NCBI Taxonomy" id="215637"/>
    <lineage>
        <taxon>Eukaryota</taxon>
        <taxon>Fungi</taxon>
        <taxon>Fungi incertae sedis</taxon>
        <taxon>Zoopagomycota</taxon>
        <taxon>Kickxellomycotina</taxon>
        <taxon>Dimargaritomycetes</taxon>
        <taxon>Dimargaritales</taxon>
        <taxon>Dimargaritaceae</taxon>
        <taxon>Dimargaris</taxon>
    </lineage>
</organism>
<feature type="compositionally biased region" description="Basic and acidic residues" evidence="1">
    <location>
        <begin position="420"/>
        <end position="434"/>
    </location>
</feature>
<feature type="compositionally biased region" description="Basic and acidic residues" evidence="1">
    <location>
        <begin position="501"/>
        <end position="530"/>
    </location>
</feature>
<keyword evidence="2" id="KW-0732">Signal</keyword>
<feature type="compositionally biased region" description="Polar residues" evidence="1">
    <location>
        <begin position="314"/>
        <end position="335"/>
    </location>
</feature>
<feature type="compositionally biased region" description="Polar residues" evidence="1">
    <location>
        <begin position="490"/>
        <end position="500"/>
    </location>
</feature>
<feature type="region of interest" description="Disordered" evidence="1">
    <location>
        <begin position="586"/>
        <end position="629"/>
    </location>
</feature>
<feature type="signal peptide" evidence="2">
    <location>
        <begin position="1"/>
        <end position="17"/>
    </location>
</feature>
<feature type="region of interest" description="Disordered" evidence="1">
    <location>
        <begin position="108"/>
        <end position="205"/>
    </location>
</feature>
<evidence type="ECO:0000256" key="1">
    <source>
        <dbReference type="SAM" id="MobiDB-lite"/>
    </source>
</evidence>
<keyword evidence="4" id="KW-1185">Reference proteome</keyword>
<feature type="compositionally biased region" description="Polar residues" evidence="1">
    <location>
        <begin position="128"/>
        <end position="163"/>
    </location>
</feature>
<feature type="compositionally biased region" description="Polar residues" evidence="1">
    <location>
        <begin position="618"/>
        <end position="629"/>
    </location>
</feature>
<feature type="compositionally biased region" description="Low complexity" evidence="1">
    <location>
        <begin position="388"/>
        <end position="405"/>
    </location>
</feature>
<gene>
    <name evidence="3" type="ORF">BJ085DRAFT_36136</name>
</gene>
<accession>A0A4P9ZWV9</accession>
<dbReference type="AlphaFoldDB" id="A0A4P9ZWV9"/>
<feature type="compositionally biased region" description="Basic and acidic residues" evidence="1">
    <location>
        <begin position="357"/>
        <end position="366"/>
    </location>
</feature>
<proteinExistence type="predicted"/>
<feature type="compositionally biased region" description="Polar residues" evidence="1">
    <location>
        <begin position="171"/>
        <end position="182"/>
    </location>
</feature>
<feature type="compositionally biased region" description="Polar residues" evidence="1">
    <location>
        <begin position="534"/>
        <end position="549"/>
    </location>
</feature>
<evidence type="ECO:0000313" key="3">
    <source>
        <dbReference type="EMBL" id="RKP38144.1"/>
    </source>
</evidence>
<dbReference type="Proteomes" id="UP000268162">
    <property type="component" value="Unassembled WGS sequence"/>
</dbReference>
<protein>
    <submittedName>
        <fullName evidence="3">Uncharacterized protein</fullName>
    </submittedName>
</protein>
<feature type="region of interest" description="Disordered" evidence="1">
    <location>
        <begin position="314"/>
        <end position="550"/>
    </location>
</feature>
<evidence type="ECO:0000256" key="2">
    <source>
        <dbReference type="SAM" id="SignalP"/>
    </source>
</evidence>
<sequence>MLRTGITIFLLATLARANEQRFQREEAILDTTPGAHAADVNAHRFQREEAIYDADHFVDGHNIFEEDWATETQNIANIPGHATYSRQWNNRQGNQGLYRSNVLPIDLNRHQRGTSGSHAQTENRHLEQQTGDHAQTQVGIDSQTQTDNHAQTQTDSHAQNQTESHNKNQTENHAQTQNTHAMNANPDEPGRCGVFESNGQTTTRKCKPNHYCTTWQYCWPDGSEHEALANYRQFTEGHTSGPSHKRSITHELPADDGRYYVVNNKEDCTPRMYYCGKEHQCNTEEECLKIIDEKKCPEYNHLSFKKNVFDPATTAHTQTGNHAEQPHQQPGHGTSTQTETHTEQPHQQPGHNTTTQTEHKTEIKEEPCEEPATTTHPQTENHVEQPRQQPGHGTSTQTGTHTEQQPHQKPGHSVTTQTENKTETKEEPCDEPKKSTTHTQVENHTEQPHQQPSHSTGTQTGAKKEPCEEPATTTHTQTENHAEQPHQHPGHNTGTQTETETVNKTEAKKEPCEEPKKSTTHTTEKPREQPGHSIATQTKPVTPITANSQHDCKEGNCRETITTIKTVITRDCSKPCHEGPCNEPCHDATNPAHQEKTTTAPHKTQTEHKENKPVTPAPNHQNTATSSKPVLTETQIEEVAEKAGKKCSDVCEYTPKDYIHRIRYTNVSDRLIHGSVEHGPCGACIDEHVRDVAELAHHEVGQTSTLSASNHSTIPVSSDIQKMLNECREMTIGNPEKATIHFDQVTINTVVKALEALRRKREVGETTMTPAEKEQADVDIAGVETLLNELLAHNKWLADNAAAAPTHVQVPSTLSEKAQGKQPMNAATQH</sequence>
<feature type="compositionally biased region" description="Polar residues" evidence="1">
    <location>
        <begin position="448"/>
        <end position="461"/>
    </location>
</feature>
<dbReference type="EMBL" id="ML002401">
    <property type="protein sequence ID" value="RKP38144.1"/>
    <property type="molecule type" value="Genomic_DNA"/>
</dbReference>
<evidence type="ECO:0000313" key="4">
    <source>
        <dbReference type="Proteomes" id="UP000268162"/>
    </source>
</evidence>
<feature type="region of interest" description="Disordered" evidence="1">
    <location>
        <begin position="808"/>
        <end position="830"/>
    </location>
</feature>
<feature type="chain" id="PRO_5020646155" evidence="2">
    <location>
        <begin position="18"/>
        <end position="830"/>
    </location>
</feature>
<reference evidence="4" key="1">
    <citation type="journal article" date="2018" name="Nat. Microbiol.">
        <title>Leveraging single-cell genomics to expand the fungal tree of life.</title>
        <authorList>
            <person name="Ahrendt S.R."/>
            <person name="Quandt C.A."/>
            <person name="Ciobanu D."/>
            <person name="Clum A."/>
            <person name="Salamov A."/>
            <person name="Andreopoulos B."/>
            <person name="Cheng J.F."/>
            <person name="Woyke T."/>
            <person name="Pelin A."/>
            <person name="Henrissat B."/>
            <person name="Reynolds N.K."/>
            <person name="Benny G.L."/>
            <person name="Smith M.E."/>
            <person name="James T.Y."/>
            <person name="Grigoriev I.V."/>
        </authorList>
    </citation>
    <scope>NUCLEOTIDE SEQUENCE [LARGE SCALE GENOMIC DNA]</scope>
    <source>
        <strain evidence="4">RSA 468</strain>
    </source>
</reference>